<feature type="repeat" description="ANK" evidence="3">
    <location>
        <begin position="156"/>
        <end position="188"/>
    </location>
</feature>
<accession>A0AAD6YIP8</accession>
<evidence type="ECO:0000256" key="1">
    <source>
        <dbReference type="ARBA" id="ARBA00022737"/>
    </source>
</evidence>
<dbReference type="Pfam" id="PF12796">
    <property type="entry name" value="Ank_2"/>
    <property type="match status" value="1"/>
</dbReference>
<dbReference type="PROSITE" id="PS50297">
    <property type="entry name" value="ANK_REP_REGION"/>
    <property type="match status" value="3"/>
</dbReference>
<organism evidence="4 5">
    <name type="scientific">Mycena pura</name>
    <dbReference type="NCBI Taxonomy" id="153505"/>
    <lineage>
        <taxon>Eukaryota</taxon>
        <taxon>Fungi</taxon>
        <taxon>Dikarya</taxon>
        <taxon>Basidiomycota</taxon>
        <taxon>Agaricomycotina</taxon>
        <taxon>Agaricomycetes</taxon>
        <taxon>Agaricomycetidae</taxon>
        <taxon>Agaricales</taxon>
        <taxon>Marasmiineae</taxon>
        <taxon>Mycenaceae</taxon>
        <taxon>Mycena</taxon>
    </lineage>
</organism>
<dbReference type="AlphaFoldDB" id="A0AAD6YIP8"/>
<feature type="repeat" description="ANK" evidence="3">
    <location>
        <begin position="120"/>
        <end position="149"/>
    </location>
</feature>
<dbReference type="Gene3D" id="1.25.40.20">
    <property type="entry name" value="Ankyrin repeat-containing domain"/>
    <property type="match status" value="1"/>
</dbReference>
<gene>
    <name evidence="4" type="ORF">GGX14DRAFT_619642</name>
</gene>
<dbReference type="SUPFAM" id="SSF48403">
    <property type="entry name" value="Ankyrin repeat"/>
    <property type="match status" value="1"/>
</dbReference>
<dbReference type="PROSITE" id="PS50088">
    <property type="entry name" value="ANK_REPEAT"/>
    <property type="match status" value="3"/>
</dbReference>
<dbReference type="EMBL" id="JARJCW010000022">
    <property type="protein sequence ID" value="KAJ7212967.1"/>
    <property type="molecule type" value="Genomic_DNA"/>
</dbReference>
<name>A0AAD6YIP8_9AGAR</name>
<keyword evidence="5" id="KW-1185">Reference proteome</keyword>
<dbReference type="PANTHER" id="PTHR24198">
    <property type="entry name" value="ANKYRIN REPEAT AND PROTEIN KINASE DOMAIN-CONTAINING PROTEIN"/>
    <property type="match status" value="1"/>
</dbReference>
<dbReference type="SMART" id="SM00248">
    <property type="entry name" value="ANK"/>
    <property type="match status" value="4"/>
</dbReference>
<feature type="repeat" description="ANK" evidence="3">
    <location>
        <begin position="86"/>
        <end position="118"/>
    </location>
</feature>
<dbReference type="InterPro" id="IPR036770">
    <property type="entry name" value="Ankyrin_rpt-contain_sf"/>
</dbReference>
<reference evidence="4" key="1">
    <citation type="submission" date="2023-03" db="EMBL/GenBank/DDBJ databases">
        <title>Massive genome expansion in bonnet fungi (Mycena s.s.) driven by repeated elements and novel gene families across ecological guilds.</title>
        <authorList>
            <consortium name="Lawrence Berkeley National Laboratory"/>
            <person name="Harder C.B."/>
            <person name="Miyauchi S."/>
            <person name="Viragh M."/>
            <person name="Kuo A."/>
            <person name="Thoen E."/>
            <person name="Andreopoulos B."/>
            <person name="Lu D."/>
            <person name="Skrede I."/>
            <person name="Drula E."/>
            <person name="Henrissat B."/>
            <person name="Morin E."/>
            <person name="Kohler A."/>
            <person name="Barry K."/>
            <person name="LaButti K."/>
            <person name="Morin E."/>
            <person name="Salamov A."/>
            <person name="Lipzen A."/>
            <person name="Mereny Z."/>
            <person name="Hegedus B."/>
            <person name="Baldrian P."/>
            <person name="Stursova M."/>
            <person name="Weitz H."/>
            <person name="Taylor A."/>
            <person name="Grigoriev I.V."/>
            <person name="Nagy L.G."/>
            <person name="Martin F."/>
            <person name="Kauserud H."/>
        </authorList>
    </citation>
    <scope>NUCLEOTIDE SEQUENCE</scope>
    <source>
        <strain evidence="4">9144</strain>
    </source>
</reference>
<keyword evidence="1" id="KW-0677">Repeat</keyword>
<evidence type="ECO:0000313" key="4">
    <source>
        <dbReference type="EMBL" id="KAJ7212967.1"/>
    </source>
</evidence>
<evidence type="ECO:0000313" key="5">
    <source>
        <dbReference type="Proteomes" id="UP001219525"/>
    </source>
</evidence>
<sequence length="267" mass="28036">MSDFFNQLPPELMGLLPQHLSWGSLNSLTRTCRRLHAILQPALDALITPAVGKTLLLAAAPDKPHIVAKLLAPPYRIPASAGYESLDDTPLHAATAAGNRASAALLLAAGADPSAVVDEEAMQALHIAALRADTAMAALLLEHGAPVDVCFGHDGAHASALHLACATGNIPLVELLLARGADMGQNGHNGPALGFAVQGRQRAVVQLLLERGANAIMGALFFARFCGIPGDQDDLLLSIQREITRTQDEDLQEIGRLLTNAVSRMVA</sequence>
<protein>
    <submittedName>
        <fullName evidence="4">Ankyrin repeat-containing domain protein</fullName>
    </submittedName>
</protein>
<comment type="caution">
    <text evidence="4">The sequence shown here is derived from an EMBL/GenBank/DDBJ whole genome shotgun (WGS) entry which is preliminary data.</text>
</comment>
<dbReference type="Pfam" id="PF00023">
    <property type="entry name" value="Ank"/>
    <property type="match status" value="1"/>
</dbReference>
<evidence type="ECO:0000256" key="2">
    <source>
        <dbReference type="ARBA" id="ARBA00023043"/>
    </source>
</evidence>
<evidence type="ECO:0000256" key="3">
    <source>
        <dbReference type="PROSITE-ProRule" id="PRU00023"/>
    </source>
</evidence>
<dbReference type="Proteomes" id="UP001219525">
    <property type="component" value="Unassembled WGS sequence"/>
</dbReference>
<dbReference type="InterPro" id="IPR002110">
    <property type="entry name" value="Ankyrin_rpt"/>
</dbReference>
<keyword evidence="2 3" id="KW-0040">ANK repeat</keyword>
<dbReference type="PANTHER" id="PTHR24198:SF165">
    <property type="entry name" value="ANKYRIN REPEAT-CONTAINING PROTEIN-RELATED"/>
    <property type="match status" value="1"/>
</dbReference>
<proteinExistence type="predicted"/>